<sequence length="304" mass="33477">MGLYGVVMDDATGARTTEPPPLDMAEAVPGLGAYARTVVRLHPRPGTPAISSSHIGGPVLWPADEPWPHCSDPKYSEQNRRKTPDHPVAMVPVAQLAAADFPEIAFPAGTDLAQILWCPSHHPDWGYAPAFRLIWRDSSTVAEPLAAPPTPHLIGDADYVPRPCVLHPERVIEYPWHEELPKDLRDKLEEWEAGESLYQYMLSIVPGCKVSGGMSWEVTDMGELPPCDVCGASLELLLQLDSCEWSTDAEGLRWAPLEDRHLEFATPEHNRAHEPTGLQIGRYSHGGFFVCSAAPEHPASFFTQ</sequence>
<proteinExistence type="predicted"/>
<reference evidence="2" key="1">
    <citation type="journal article" date="2019" name="Int. J. Syst. Evol. Microbiol.">
        <title>The Global Catalogue of Microorganisms (GCM) 10K type strain sequencing project: providing services to taxonomists for standard genome sequencing and annotation.</title>
        <authorList>
            <consortium name="The Broad Institute Genomics Platform"/>
            <consortium name="The Broad Institute Genome Sequencing Center for Infectious Disease"/>
            <person name="Wu L."/>
            <person name="Ma J."/>
        </authorList>
    </citation>
    <scope>NUCLEOTIDE SEQUENCE [LARGE SCALE GENOMIC DNA]</scope>
    <source>
        <strain evidence="2">JCM 17933</strain>
    </source>
</reference>
<comment type="caution">
    <text evidence="1">The sequence shown here is derived from an EMBL/GenBank/DDBJ whole genome shotgun (WGS) entry which is preliminary data.</text>
</comment>
<evidence type="ECO:0008006" key="3">
    <source>
        <dbReference type="Google" id="ProtNLM"/>
    </source>
</evidence>
<evidence type="ECO:0000313" key="2">
    <source>
        <dbReference type="Proteomes" id="UP001500503"/>
    </source>
</evidence>
<dbReference type="EMBL" id="BAABHF010000066">
    <property type="protein sequence ID" value="GAA4520519.1"/>
    <property type="molecule type" value="Genomic_DNA"/>
</dbReference>
<protein>
    <recommendedName>
        <fullName evidence="3">DUF1963 domain-containing protein</fullName>
    </recommendedName>
</protein>
<dbReference type="Proteomes" id="UP001500503">
    <property type="component" value="Unassembled WGS sequence"/>
</dbReference>
<accession>A0ABP8R7Z7</accession>
<dbReference type="Gene3D" id="2.30.320.10">
    <property type="entry name" value="YwqG-like"/>
    <property type="match status" value="1"/>
</dbReference>
<keyword evidence="2" id="KW-1185">Reference proteome</keyword>
<name>A0ABP8R7Z7_9ACTN</name>
<organism evidence="1 2">
    <name type="scientific">Actinoallomurus oryzae</name>
    <dbReference type="NCBI Taxonomy" id="502180"/>
    <lineage>
        <taxon>Bacteria</taxon>
        <taxon>Bacillati</taxon>
        <taxon>Actinomycetota</taxon>
        <taxon>Actinomycetes</taxon>
        <taxon>Streptosporangiales</taxon>
        <taxon>Thermomonosporaceae</taxon>
        <taxon>Actinoallomurus</taxon>
    </lineage>
</organism>
<gene>
    <name evidence="1" type="ORF">GCM10023191_097590</name>
</gene>
<evidence type="ECO:0000313" key="1">
    <source>
        <dbReference type="EMBL" id="GAA4520519.1"/>
    </source>
</evidence>